<feature type="transmembrane region" description="Helical" evidence="6">
    <location>
        <begin position="447"/>
        <end position="466"/>
    </location>
</feature>
<keyword evidence="2 6" id="KW-0812">Transmembrane</keyword>
<feature type="transmembrane region" description="Helical" evidence="6">
    <location>
        <begin position="97"/>
        <end position="119"/>
    </location>
</feature>
<keyword evidence="9" id="KW-1185">Reference proteome</keyword>
<evidence type="ECO:0000313" key="8">
    <source>
        <dbReference type="EMBL" id="MDT0302130.1"/>
    </source>
</evidence>
<feature type="transmembrane region" description="Helical" evidence="6">
    <location>
        <begin position="370"/>
        <end position="396"/>
    </location>
</feature>
<keyword evidence="3 6" id="KW-1133">Transmembrane helix</keyword>
<feature type="transmembrane region" description="Helical" evidence="6">
    <location>
        <begin position="125"/>
        <end position="143"/>
    </location>
</feature>
<feature type="transmembrane region" description="Helical" evidence="6">
    <location>
        <begin position="307"/>
        <end position="333"/>
    </location>
</feature>
<keyword evidence="4 6" id="KW-0472">Membrane</keyword>
<name>A0ABU2KSA2_9ACTN</name>
<dbReference type="EMBL" id="JAVREK010000006">
    <property type="protein sequence ID" value="MDT0302130.1"/>
    <property type="molecule type" value="Genomic_DNA"/>
</dbReference>
<organism evidence="8 9">
    <name type="scientific">Streptomonospora wellingtoniae</name>
    <dbReference type="NCBI Taxonomy" id="3075544"/>
    <lineage>
        <taxon>Bacteria</taxon>
        <taxon>Bacillati</taxon>
        <taxon>Actinomycetota</taxon>
        <taxon>Actinomycetes</taxon>
        <taxon>Streptosporangiales</taxon>
        <taxon>Nocardiopsidaceae</taxon>
        <taxon>Streptomonospora</taxon>
    </lineage>
</organism>
<sequence length="473" mass="46064">MGDEAAPSAPSRSPERGARGPSPVRRTIATACLGTLLVMVCYPMPMLNLPSLATGLGAGPGASTWLISGISMGLGAALLPAGTLADNCGRKAVFTGGMALLTAGTLACGLAPTAGVFIAGRTVQGIGGAAVLATGLALIDAASATRRQRIRGTGLWGAALGAGLALGPVVVGAGAETAPWRAAYLVVAVALAAVTVVGAVRLTESRAADPQPLDVPGALLAVLAVGSLMALLSLRGPAWQGALPWVLAGAAAVAAALFVAVERRTAHPLLPPALFRQAPFLGSIAAAAVTGIAVVGLLSYVPAVMQAALGTGTLATALYFLVWSGSSAVVAVVAPRLLSGVPARYQVAAGLAGCALGQALLVLMSDGRPAAFALPGLAVCGVALGLVNANLGRLAVETAPAGRGALGSGVSNTARYLGSTAGLPVVILVVGLGGADPEGMLAGLHHAAFAAAAVALAGAALVALLADRRAPRT</sequence>
<reference evidence="9" key="1">
    <citation type="submission" date="2023-07" db="EMBL/GenBank/DDBJ databases">
        <title>30 novel species of actinomycetes from the DSMZ collection.</title>
        <authorList>
            <person name="Nouioui I."/>
        </authorList>
    </citation>
    <scope>NUCLEOTIDE SEQUENCE [LARGE SCALE GENOMIC DNA]</scope>
    <source>
        <strain evidence="9">DSM 45055</strain>
    </source>
</reference>
<evidence type="ECO:0000256" key="5">
    <source>
        <dbReference type="SAM" id="MobiDB-lite"/>
    </source>
</evidence>
<gene>
    <name evidence="8" type="ORF">RM446_08405</name>
</gene>
<dbReference type="SUPFAM" id="SSF103473">
    <property type="entry name" value="MFS general substrate transporter"/>
    <property type="match status" value="1"/>
</dbReference>
<feature type="transmembrane region" description="Helical" evidence="6">
    <location>
        <begin position="65"/>
        <end position="85"/>
    </location>
</feature>
<dbReference type="Gene3D" id="1.20.1250.20">
    <property type="entry name" value="MFS general substrate transporter like domains"/>
    <property type="match status" value="1"/>
</dbReference>
<feature type="transmembrane region" description="Helical" evidence="6">
    <location>
        <begin position="242"/>
        <end position="260"/>
    </location>
</feature>
<dbReference type="PANTHER" id="PTHR42718:SF49">
    <property type="entry name" value="EXPORT PROTEIN"/>
    <property type="match status" value="1"/>
</dbReference>
<protein>
    <submittedName>
        <fullName evidence="8">MFS transporter</fullName>
    </submittedName>
</protein>
<dbReference type="Pfam" id="PF07690">
    <property type="entry name" value="MFS_1"/>
    <property type="match status" value="1"/>
</dbReference>
<comment type="subcellular location">
    <subcellularLocation>
        <location evidence="1">Cell membrane</location>
        <topology evidence="1">Multi-pass membrane protein</topology>
    </subcellularLocation>
</comment>
<feature type="transmembrane region" description="Helical" evidence="6">
    <location>
        <begin position="28"/>
        <end position="45"/>
    </location>
</feature>
<dbReference type="PANTHER" id="PTHR42718">
    <property type="entry name" value="MAJOR FACILITATOR SUPERFAMILY MULTIDRUG TRANSPORTER MFSC"/>
    <property type="match status" value="1"/>
</dbReference>
<comment type="caution">
    <text evidence="8">The sequence shown here is derived from an EMBL/GenBank/DDBJ whole genome shotgun (WGS) entry which is preliminary data.</text>
</comment>
<evidence type="ECO:0000259" key="7">
    <source>
        <dbReference type="PROSITE" id="PS50850"/>
    </source>
</evidence>
<feature type="domain" description="Major facilitator superfamily (MFS) profile" evidence="7">
    <location>
        <begin position="27"/>
        <end position="470"/>
    </location>
</feature>
<feature type="transmembrane region" description="Helical" evidence="6">
    <location>
        <begin position="345"/>
        <end position="364"/>
    </location>
</feature>
<accession>A0ABU2KSA2</accession>
<feature type="transmembrane region" description="Helical" evidence="6">
    <location>
        <begin position="155"/>
        <end position="175"/>
    </location>
</feature>
<evidence type="ECO:0000256" key="2">
    <source>
        <dbReference type="ARBA" id="ARBA00022692"/>
    </source>
</evidence>
<dbReference type="PROSITE" id="PS50850">
    <property type="entry name" value="MFS"/>
    <property type="match status" value="1"/>
</dbReference>
<feature type="region of interest" description="Disordered" evidence="5">
    <location>
        <begin position="1"/>
        <end position="23"/>
    </location>
</feature>
<dbReference type="InterPro" id="IPR036259">
    <property type="entry name" value="MFS_trans_sf"/>
</dbReference>
<dbReference type="Gene3D" id="1.20.1720.10">
    <property type="entry name" value="Multidrug resistance protein D"/>
    <property type="match status" value="1"/>
</dbReference>
<feature type="transmembrane region" description="Helical" evidence="6">
    <location>
        <begin position="416"/>
        <end position="435"/>
    </location>
</feature>
<proteinExistence type="predicted"/>
<evidence type="ECO:0000256" key="6">
    <source>
        <dbReference type="SAM" id="Phobius"/>
    </source>
</evidence>
<feature type="transmembrane region" description="Helical" evidence="6">
    <location>
        <begin position="181"/>
        <end position="203"/>
    </location>
</feature>
<evidence type="ECO:0000256" key="4">
    <source>
        <dbReference type="ARBA" id="ARBA00023136"/>
    </source>
</evidence>
<feature type="transmembrane region" description="Helical" evidence="6">
    <location>
        <begin position="280"/>
        <end position="301"/>
    </location>
</feature>
<evidence type="ECO:0000313" key="9">
    <source>
        <dbReference type="Proteomes" id="UP001183226"/>
    </source>
</evidence>
<feature type="transmembrane region" description="Helical" evidence="6">
    <location>
        <begin position="215"/>
        <end position="236"/>
    </location>
</feature>
<dbReference type="InterPro" id="IPR020846">
    <property type="entry name" value="MFS_dom"/>
</dbReference>
<evidence type="ECO:0000256" key="3">
    <source>
        <dbReference type="ARBA" id="ARBA00022989"/>
    </source>
</evidence>
<evidence type="ECO:0000256" key="1">
    <source>
        <dbReference type="ARBA" id="ARBA00004651"/>
    </source>
</evidence>
<dbReference type="Proteomes" id="UP001183226">
    <property type="component" value="Unassembled WGS sequence"/>
</dbReference>
<dbReference type="RefSeq" id="WP_311544610.1">
    <property type="nucleotide sequence ID" value="NZ_JAVREK010000006.1"/>
</dbReference>
<dbReference type="InterPro" id="IPR011701">
    <property type="entry name" value="MFS"/>
</dbReference>